<name>A0A7I7YV91_9MYCO</name>
<feature type="region of interest" description="Disordered" evidence="1">
    <location>
        <begin position="71"/>
        <end position="121"/>
    </location>
</feature>
<proteinExistence type="predicted"/>
<evidence type="ECO:0000313" key="2">
    <source>
        <dbReference type="EMBL" id="BBZ45700.1"/>
    </source>
</evidence>
<organism evidence="2 3">
    <name type="scientific">Mycobacterium parmense</name>
    <dbReference type="NCBI Taxonomy" id="185642"/>
    <lineage>
        <taxon>Bacteria</taxon>
        <taxon>Bacillati</taxon>
        <taxon>Actinomycetota</taxon>
        <taxon>Actinomycetes</taxon>
        <taxon>Mycobacteriales</taxon>
        <taxon>Mycobacteriaceae</taxon>
        <taxon>Mycobacterium</taxon>
        <taxon>Mycobacterium simiae complex</taxon>
    </lineage>
</organism>
<gene>
    <name evidence="2" type="ORF">MPRM_29810</name>
</gene>
<dbReference type="AlphaFoldDB" id="A0A7I7YV91"/>
<dbReference type="Proteomes" id="UP000467105">
    <property type="component" value="Chromosome"/>
</dbReference>
<feature type="compositionally biased region" description="Polar residues" evidence="1">
    <location>
        <begin position="102"/>
        <end position="114"/>
    </location>
</feature>
<keyword evidence="3" id="KW-1185">Reference proteome</keyword>
<evidence type="ECO:0000313" key="3">
    <source>
        <dbReference type="Proteomes" id="UP000467105"/>
    </source>
</evidence>
<sequence length="140" mass="14736">MAAKRPTTALTRPEAMIRTSGARVASVSCGRGTCQECGFAYDLTAATQACDDIRGDVAELARLITTTERRTLARPNAPEEVTAGGREHAARRAPPPAGHTANSPQLRNGQSLIPQSVGPEPVMGRVSRRVVLASPHGRVA</sequence>
<dbReference type="EMBL" id="AP022614">
    <property type="protein sequence ID" value="BBZ45700.1"/>
    <property type="molecule type" value="Genomic_DNA"/>
</dbReference>
<reference evidence="2 3" key="1">
    <citation type="journal article" date="2019" name="Emerg. Microbes Infect.">
        <title>Comprehensive subspecies identification of 175 nontuberculous mycobacteria species based on 7547 genomic profiles.</title>
        <authorList>
            <person name="Matsumoto Y."/>
            <person name="Kinjo T."/>
            <person name="Motooka D."/>
            <person name="Nabeya D."/>
            <person name="Jung N."/>
            <person name="Uechi K."/>
            <person name="Horii T."/>
            <person name="Iida T."/>
            <person name="Fujita J."/>
            <person name="Nakamura S."/>
        </authorList>
    </citation>
    <scope>NUCLEOTIDE SEQUENCE [LARGE SCALE GENOMIC DNA]</scope>
    <source>
        <strain evidence="2 3">JCM 14742</strain>
    </source>
</reference>
<protein>
    <submittedName>
        <fullName evidence="2">Uncharacterized protein</fullName>
    </submittedName>
</protein>
<accession>A0A7I7YV91</accession>
<evidence type="ECO:0000256" key="1">
    <source>
        <dbReference type="SAM" id="MobiDB-lite"/>
    </source>
</evidence>